<comment type="subcellular location">
    <subcellularLocation>
        <location evidence="1">Membrane</location>
        <topology evidence="1">Multi-pass membrane protein</topology>
    </subcellularLocation>
</comment>
<keyword evidence="6" id="KW-0675">Receptor</keyword>
<evidence type="ECO:0000256" key="4">
    <source>
        <dbReference type="ARBA" id="ARBA00023040"/>
    </source>
</evidence>
<accession>A0AAV3ZSM2</accession>
<dbReference type="PANTHER" id="PTHR24243">
    <property type="entry name" value="G-PROTEIN COUPLED RECEPTOR"/>
    <property type="match status" value="1"/>
</dbReference>
<feature type="transmembrane region" description="Helical" evidence="8">
    <location>
        <begin position="187"/>
        <end position="211"/>
    </location>
</feature>
<evidence type="ECO:0000256" key="8">
    <source>
        <dbReference type="SAM" id="Phobius"/>
    </source>
</evidence>
<keyword evidence="4" id="KW-0297">G-protein coupled receptor</keyword>
<gene>
    <name evidence="10" type="ORF">PoB_002410500</name>
</gene>
<dbReference type="EMBL" id="BLXT01002790">
    <property type="protein sequence ID" value="GFN97599.1"/>
    <property type="molecule type" value="Genomic_DNA"/>
</dbReference>
<keyword evidence="11" id="KW-1185">Reference proteome</keyword>
<dbReference type="InterPro" id="IPR017452">
    <property type="entry name" value="GPCR_Rhodpsn_7TM"/>
</dbReference>
<dbReference type="GO" id="GO:0005886">
    <property type="term" value="C:plasma membrane"/>
    <property type="evidence" value="ECO:0007669"/>
    <property type="project" value="TreeGrafter"/>
</dbReference>
<dbReference type="SUPFAM" id="SSF81321">
    <property type="entry name" value="Family A G protein-coupled receptor-like"/>
    <property type="match status" value="1"/>
</dbReference>
<keyword evidence="7" id="KW-0807">Transducer</keyword>
<evidence type="ECO:0000256" key="6">
    <source>
        <dbReference type="ARBA" id="ARBA00023170"/>
    </source>
</evidence>
<evidence type="ECO:0000256" key="2">
    <source>
        <dbReference type="ARBA" id="ARBA00022692"/>
    </source>
</evidence>
<feature type="domain" description="G-protein coupled receptors family 1 profile" evidence="9">
    <location>
        <begin position="41"/>
        <end position="246"/>
    </location>
</feature>
<evidence type="ECO:0000313" key="11">
    <source>
        <dbReference type="Proteomes" id="UP000735302"/>
    </source>
</evidence>
<dbReference type="PROSITE" id="PS50262">
    <property type="entry name" value="G_PROTEIN_RECEP_F1_2"/>
    <property type="match status" value="1"/>
</dbReference>
<feature type="transmembrane region" description="Helical" evidence="8">
    <location>
        <begin position="69"/>
        <end position="90"/>
    </location>
</feature>
<evidence type="ECO:0000259" key="9">
    <source>
        <dbReference type="PROSITE" id="PS50262"/>
    </source>
</evidence>
<keyword evidence="2 8" id="KW-0812">Transmembrane</keyword>
<comment type="caution">
    <text evidence="10">The sequence shown here is derived from an EMBL/GenBank/DDBJ whole genome shotgun (WGS) entry which is preliminary data.</text>
</comment>
<dbReference type="InterPro" id="IPR000276">
    <property type="entry name" value="GPCR_Rhodpsn"/>
</dbReference>
<dbReference type="AlphaFoldDB" id="A0AAV3ZSM2"/>
<evidence type="ECO:0000256" key="1">
    <source>
        <dbReference type="ARBA" id="ARBA00004141"/>
    </source>
</evidence>
<proteinExistence type="predicted"/>
<dbReference type="PANTHER" id="PTHR24243:SF230">
    <property type="entry name" value="G-PROTEIN COUPLED RECEPTORS FAMILY 1 PROFILE DOMAIN-CONTAINING PROTEIN"/>
    <property type="match status" value="1"/>
</dbReference>
<name>A0AAV3ZSM2_9GAST</name>
<evidence type="ECO:0000256" key="5">
    <source>
        <dbReference type="ARBA" id="ARBA00023136"/>
    </source>
</evidence>
<reference evidence="10 11" key="1">
    <citation type="journal article" date="2021" name="Elife">
        <title>Chloroplast acquisition without the gene transfer in kleptoplastic sea slugs, Plakobranchus ocellatus.</title>
        <authorList>
            <person name="Maeda T."/>
            <person name="Takahashi S."/>
            <person name="Yoshida T."/>
            <person name="Shimamura S."/>
            <person name="Takaki Y."/>
            <person name="Nagai Y."/>
            <person name="Toyoda A."/>
            <person name="Suzuki Y."/>
            <person name="Arimoto A."/>
            <person name="Ishii H."/>
            <person name="Satoh N."/>
            <person name="Nishiyama T."/>
            <person name="Hasebe M."/>
            <person name="Maruyama T."/>
            <person name="Minagawa J."/>
            <person name="Obokata J."/>
            <person name="Shigenobu S."/>
        </authorList>
    </citation>
    <scope>NUCLEOTIDE SEQUENCE [LARGE SCALE GENOMIC DNA]</scope>
</reference>
<evidence type="ECO:0000313" key="10">
    <source>
        <dbReference type="EMBL" id="GFN97599.1"/>
    </source>
</evidence>
<sequence>MKLYTGDARITWNSTYSQFFVYYVIWVPEGLGRIGILHNGLITLDRFFTIAFPIRRLNKRLVTRPKTCVAVIVVSMFLYQSAPLIMYFSYVEPRIDYEKTFSVDEIISEIYVTHPAAYKTYSLVLTIGHACFVYVPLISAIVFNILTIVSLWRHQKIRAALAERPSYPAIGALARNHFAKRQINKMIVGSSLVFAILVLFRRVLPLVSFFIPHFGEGRREMHLYILLLDIFNFLDSLSPVANIISYTILSSQFRRRLKQILFPRSCAGKYTTRPNLSDNMIFTVSAPDQCSALFEI</sequence>
<feature type="transmembrane region" description="Helical" evidence="8">
    <location>
        <begin position="223"/>
        <end position="249"/>
    </location>
</feature>
<dbReference type="Pfam" id="PF00001">
    <property type="entry name" value="7tm_1"/>
    <property type="match status" value="1"/>
</dbReference>
<evidence type="ECO:0000256" key="7">
    <source>
        <dbReference type="ARBA" id="ARBA00023224"/>
    </source>
</evidence>
<feature type="transmembrane region" description="Helical" evidence="8">
    <location>
        <begin position="127"/>
        <end position="152"/>
    </location>
</feature>
<organism evidence="10 11">
    <name type="scientific">Plakobranchus ocellatus</name>
    <dbReference type="NCBI Taxonomy" id="259542"/>
    <lineage>
        <taxon>Eukaryota</taxon>
        <taxon>Metazoa</taxon>
        <taxon>Spiralia</taxon>
        <taxon>Lophotrochozoa</taxon>
        <taxon>Mollusca</taxon>
        <taxon>Gastropoda</taxon>
        <taxon>Heterobranchia</taxon>
        <taxon>Euthyneura</taxon>
        <taxon>Panpulmonata</taxon>
        <taxon>Sacoglossa</taxon>
        <taxon>Placobranchoidea</taxon>
        <taxon>Plakobranchidae</taxon>
        <taxon>Plakobranchus</taxon>
    </lineage>
</organism>
<dbReference type="Proteomes" id="UP000735302">
    <property type="component" value="Unassembled WGS sequence"/>
</dbReference>
<protein>
    <recommendedName>
        <fullName evidence="9">G-protein coupled receptors family 1 profile domain-containing protein</fullName>
    </recommendedName>
</protein>
<feature type="transmembrane region" description="Helical" evidence="8">
    <location>
        <begin position="20"/>
        <end position="48"/>
    </location>
</feature>
<keyword evidence="5 8" id="KW-0472">Membrane</keyword>
<dbReference type="GO" id="GO:0004930">
    <property type="term" value="F:G protein-coupled receptor activity"/>
    <property type="evidence" value="ECO:0007669"/>
    <property type="project" value="UniProtKB-KW"/>
</dbReference>
<keyword evidence="3 8" id="KW-1133">Transmembrane helix</keyword>
<dbReference type="Gene3D" id="1.20.1070.10">
    <property type="entry name" value="Rhodopsin 7-helix transmembrane proteins"/>
    <property type="match status" value="1"/>
</dbReference>
<evidence type="ECO:0000256" key="3">
    <source>
        <dbReference type="ARBA" id="ARBA00022989"/>
    </source>
</evidence>